<evidence type="ECO:0000313" key="2">
    <source>
        <dbReference type="Proteomes" id="UP001151081"/>
    </source>
</evidence>
<dbReference type="AlphaFoldDB" id="A0A9X3XCM3"/>
<accession>A0A9X3XCM3</accession>
<reference evidence="1 2" key="1">
    <citation type="submission" date="2021-04" db="EMBL/GenBank/DDBJ databases">
        <title>Genome analysis of Polyangium sp.</title>
        <authorList>
            <person name="Li Y."/>
            <person name="Wang J."/>
        </authorList>
    </citation>
    <scope>NUCLEOTIDE SEQUENCE [LARGE SCALE GENOMIC DNA]</scope>
    <source>
        <strain evidence="1 2">SDU14</strain>
    </source>
</reference>
<protein>
    <submittedName>
        <fullName evidence="1">Uncharacterized protein</fullName>
    </submittedName>
</protein>
<comment type="caution">
    <text evidence="1">The sequence shown here is derived from an EMBL/GenBank/DDBJ whole genome shotgun (WGS) entry which is preliminary data.</text>
</comment>
<name>A0A9X3XCM3_9BACT</name>
<dbReference type="Proteomes" id="UP001151081">
    <property type="component" value="Unassembled WGS sequence"/>
</dbReference>
<sequence length="171" mass="18136">MPTSVRLTLHGVTIAMGKMDGSEWDGFGRIAPGQLERLATALGAPNPYAEVLAILAAPVNQALAKPEVIGRAMLLTAAGYGPPTQLRAQRDTFTPTFSGPPSWSGVSTNGATRLSVEVADNDAFFPDPVGSFQINSADIMRAVREGRVVQIRVDNQTSRQILFAAISAMPE</sequence>
<proteinExistence type="predicted"/>
<keyword evidence="2" id="KW-1185">Reference proteome</keyword>
<dbReference type="EMBL" id="JAGTJJ010000061">
    <property type="protein sequence ID" value="MDC3987944.1"/>
    <property type="molecule type" value="Genomic_DNA"/>
</dbReference>
<dbReference type="RefSeq" id="WP_272427573.1">
    <property type="nucleotide sequence ID" value="NZ_JAGTJJ010000061.1"/>
</dbReference>
<gene>
    <name evidence="1" type="ORF">KEG57_46190</name>
</gene>
<evidence type="ECO:0000313" key="1">
    <source>
        <dbReference type="EMBL" id="MDC3987944.1"/>
    </source>
</evidence>
<organism evidence="1 2">
    <name type="scientific">Polyangium jinanense</name>
    <dbReference type="NCBI Taxonomy" id="2829994"/>
    <lineage>
        <taxon>Bacteria</taxon>
        <taxon>Pseudomonadati</taxon>
        <taxon>Myxococcota</taxon>
        <taxon>Polyangia</taxon>
        <taxon>Polyangiales</taxon>
        <taxon>Polyangiaceae</taxon>
        <taxon>Polyangium</taxon>
    </lineage>
</organism>